<dbReference type="GO" id="GO:0005737">
    <property type="term" value="C:cytoplasm"/>
    <property type="evidence" value="ECO:0007669"/>
    <property type="project" value="UniProtKB-SubCell"/>
</dbReference>
<dbReference type="EMBL" id="CP003537">
    <property type="protein sequence ID" value="AGH96398.1"/>
    <property type="molecule type" value="Genomic_DNA"/>
</dbReference>
<evidence type="ECO:0000256" key="4">
    <source>
        <dbReference type="ARBA" id="ARBA00022490"/>
    </source>
</evidence>
<dbReference type="Pfam" id="PF00254">
    <property type="entry name" value="FKBP_C"/>
    <property type="match status" value="1"/>
</dbReference>
<protein>
    <recommendedName>
        <fullName evidence="10">Peptidyl-prolyl cis-trans isomerase</fullName>
        <ecNumber evidence="10">5.2.1.8</ecNumber>
    </recommendedName>
</protein>
<dbReference type="PANTHER" id="PTHR47861:SF3">
    <property type="entry name" value="FKBP-TYPE PEPTIDYL-PROLYL CIS-TRANS ISOMERASE SLYD"/>
    <property type="match status" value="1"/>
</dbReference>
<dbReference type="OrthoDB" id="5292936at2"/>
<evidence type="ECO:0000256" key="9">
    <source>
        <dbReference type="PROSITE-ProRule" id="PRU00277"/>
    </source>
</evidence>
<organism evidence="12 13">
    <name type="scientific">Pseudobdellovibrio exovorus JSS</name>
    <dbReference type="NCBI Taxonomy" id="1184267"/>
    <lineage>
        <taxon>Bacteria</taxon>
        <taxon>Pseudomonadati</taxon>
        <taxon>Bdellovibrionota</taxon>
        <taxon>Bdellovibrionia</taxon>
        <taxon>Bdellovibrionales</taxon>
        <taxon>Pseudobdellovibrionaceae</taxon>
        <taxon>Pseudobdellovibrio</taxon>
    </lineage>
</organism>
<dbReference type="InterPro" id="IPR046357">
    <property type="entry name" value="PPIase_dom_sf"/>
</dbReference>
<keyword evidence="4" id="KW-0963">Cytoplasm</keyword>
<dbReference type="Proteomes" id="UP000012040">
    <property type="component" value="Chromosome"/>
</dbReference>
<keyword evidence="5 9" id="KW-0697">Rotamase</keyword>
<evidence type="ECO:0000256" key="5">
    <source>
        <dbReference type="ARBA" id="ARBA00023110"/>
    </source>
</evidence>
<dbReference type="PANTHER" id="PTHR47861">
    <property type="entry name" value="FKBP-TYPE PEPTIDYL-PROLYL CIS-TRANS ISOMERASE SLYD"/>
    <property type="match status" value="1"/>
</dbReference>
<keyword evidence="6" id="KW-0143">Chaperone</keyword>
<dbReference type="GO" id="GO:0003755">
    <property type="term" value="F:peptidyl-prolyl cis-trans isomerase activity"/>
    <property type="evidence" value="ECO:0007669"/>
    <property type="project" value="UniProtKB-UniRule"/>
</dbReference>
<dbReference type="EC" id="5.2.1.8" evidence="10"/>
<evidence type="ECO:0000256" key="7">
    <source>
        <dbReference type="ARBA" id="ARBA00023235"/>
    </source>
</evidence>
<gene>
    <name evidence="12" type="ORF">A11Q_2182</name>
</gene>
<dbReference type="Gene3D" id="3.10.50.40">
    <property type="match status" value="1"/>
</dbReference>
<feature type="domain" description="PPIase FKBP-type" evidence="11">
    <location>
        <begin position="2"/>
        <end position="93"/>
    </location>
</feature>
<reference evidence="12 13" key="1">
    <citation type="journal article" date="2013" name="ISME J.">
        <title>By their genes ye shall know them: genomic signatures of predatory bacteria.</title>
        <authorList>
            <person name="Pasternak Z."/>
            <person name="Pietrokovski S."/>
            <person name="Rotem O."/>
            <person name="Gophna U."/>
            <person name="Lurie-Weinberger M.N."/>
            <person name="Jurkevitch E."/>
        </authorList>
    </citation>
    <scope>NUCLEOTIDE SEQUENCE [LARGE SCALE GENOMIC DNA]</scope>
    <source>
        <strain evidence="12 13">JSS</strain>
    </source>
</reference>
<dbReference type="AlphaFoldDB" id="M4VB03"/>
<evidence type="ECO:0000256" key="8">
    <source>
        <dbReference type="ARBA" id="ARBA00037071"/>
    </source>
</evidence>
<sequence length="159" mass="17627">MSETRVIAFNYVLKNAQGELIDASEPNQPMPFLEGKQQIIPALEAVLVKMTEGDKQQVTLAAKDAYGDFRQDMIMEVPKEELAHLKIDVGSHLQLQLQNQVKVVKVTKIGDTHVTLDGNHPLAGVDLVFDVEVMLIRLATAEEIQHGHAHGLHGHAHHH</sequence>
<evidence type="ECO:0000313" key="12">
    <source>
        <dbReference type="EMBL" id="AGH96398.1"/>
    </source>
</evidence>
<comment type="function">
    <text evidence="8">Also involved in hydrogenase metallocenter assembly, probably by participating in the nickel insertion step. This function in hydrogenase biosynthesis requires chaperone activity and the presence of the metal-binding domain, but not PPIase activity.</text>
</comment>
<evidence type="ECO:0000256" key="2">
    <source>
        <dbReference type="ARBA" id="ARBA00004496"/>
    </source>
</evidence>
<evidence type="ECO:0000256" key="3">
    <source>
        <dbReference type="ARBA" id="ARBA00006577"/>
    </source>
</evidence>
<evidence type="ECO:0000256" key="10">
    <source>
        <dbReference type="RuleBase" id="RU003915"/>
    </source>
</evidence>
<evidence type="ECO:0000256" key="6">
    <source>
        <dbReference type="ARBA" id="ARBA00023186"/>
    </source>
</evidence>
<evidence type="ECO:0000313" key="13">
    <source>
        <dbReference type="Proteomes" id="UP000012040"/>
    </source>
</evidence>
<accession>M4VB03</accession>
<keyword evidence="7 9" id="KW-0413">Isomerase</keyword>
<dbReference type="KEGG" id="bex:A11Q_2182"/>
<dbReference type="SUPFAM" id="SSF54534">
    <property type="entry name" value="FKBP-like"/>
    <property type="match status" value="1"/>
</dbReference>
<dbReference type="HOGENOM" id="CLU_098197_1_0_7"/>
<dbReference type="PATRIC" id="fig|1184267.3.peg.2209"/>
<dbReference type="STRING" id="1184267.A11Q_2182"/>
<dbReference type="PROSITE" id="PS50059">
    <property type="entry name" value="FKBP_PPIASE"/>
    <property type="match status" value="1"/>
</dbReference>
<evidence type="ECO:0000259" key="11">
    <source>
        <dbReference type="PROSITE" id="PS50059"/>
    </source>
</evidence>
<keyword evidence="13" id="KW-1185">Reference proteome</keyword>
<evidence type="ECO:0000256" key="1">
    <source>
        <dbReference type="ARBA" id="ARBA00000971"/>
    </source>
</evidence>
<name>M4VB03_9BACT</name>
<dbReference type="eggNOG" id="COG1047">
    <property type="taxonomic scope" value="Bacteria"/>
</dbReference>
<dbReference type="GO" id="GO:0042026">
    <property type="term" value="P:protein refolding"/>
    <property type="evidence" value="ECO:0007669"/>
    <property type="project" value="UniProtKB-ARBA"/>
</dbReference>
<comment type="subcellular location">
    <subcellularLocation>
        <location evidence="2">Cytoplasm</location>
    </subcellularLocation>
</comment>
<proteinExistence type="inferred from homology"/>
<dbReference type="RefSeq" id="WP_015470888.1">
    <property type="nucleotide sequence ID" value="NC_020813.1"/>
</dbReference>
<dbReference type="InterPro" id="IPR001179">
    <property type="entry name" value="PPIase_FKBP_dom"/>
</dbReference>
<comment type="similarity">
    <text evidence="3 10">Belongs to the FKBP-type PPIase family.</text>
</comment>
<comment type="catalytic activity">
    <reaction evidence="1 9 10">
        <text>[protein]-peptidylproline (omega=180) = [protein]-peptidylproline (omega=0)</text>
        <dbReference type="Rhea" id="RHEA:16237"/>
        <dbReference type="Rhea" id="RHEA-COMP:10747"/>
        <dbReference type="Rhea" id="RHEA-COMP:10748"/>
        <dbReference type="ChEBI" id="CHEBI:83833"/>
        <dbReference type="ChEBI" id="CHEBI:83834"/>
        <dbReference type="EC" id="5.2.1.8"/>
    </reaction>
</comment>